<proteinExistence type="predicted"/>
<evidence type="ECO:0000313" key="1">
    <source>
        <dbReference type="EMBL" id="MER6434085.1"/>
    </source>
</evidence>
<gene>
    <name evidence="1" type="ORF">ABT272_41325</name>
</gene>
<dbReference type="RefSeq" id="WP_352065984.1">
    <property type="nucleotide sequence ID" value="NZ_JBEPAZ010000082.1"/>
</dbReference>
<dbReference type="Proteomes" id="UP001470023">
    <property type="component" value="Unassembled WGS sequence"/>
</dbReference>
<sequence length="120" mass="12719">MIGALRVAHAGGEDLVDHASLRWVLEAVEELPDHFEGRVLDCALRFGAVLGEGFSDLAEGFRAREVPSLGCCSSHRTSSAAGVGELLSHGFGGLPTEKVGHRLAALCGEQRSDGRLIVRK</sequence>
<dbReference type="EMBL" id="JBEPAZ010000082">
    <property type="protein sequence ID" value="MER6434085.1"/>
    <property type="molecule type" value="Genomic_DNA"/>
</dbReference>
<reference evidence="1 2" key="1">
    <citation type="submission" date="2024-06" db="EMBL/GenBank/DDBJ databases">
        <title>The Natural Products Discovery Center: Release of the First 8490 Sequenced Strains for Exploring Actinobacteria Biosynthetic Diversity.</title>
        <authorList>
            <person name="Kalkreuter E."/>
            <person name="Kautsar S.A."/>
            <person name="Yang D."/>
            <person name="Bader C.D."/>
            <person name="Teijaro C.N."/>
            <person name="Fluegel L."/>
            <person name="Davis C.M."/>
            <person name="Simpson J.R."/>
            <person name="Lauterbach L."/>
            <person name="Steele A.D."/>
            <person name="Gui C."/>
            <person name="Meng S."/>
            <person name="Li G."/>
            <person name="Viehrig K."/>
            <person name="Ye F."/>
            <person name="Su P."/>
            <person name="Kiefer A.F."/>
            <person name="Nichols A."/>
            <person name="Cepeda A.J."/>
            <person name="Yan W."/>
            <person name="Fan B."/>
            <person name="Jiang Y."/>
            <person name="Adhikari A."/>
            <person name="Zheng C.-J."/>
            <person name="Schuster L."/>
            <person name="Cowan T.M."/>
            <person name="Smanski M.J."/>
            <person name="Chevrette M.G."/>
            <person name="De Carvalho L.P.S."/>
            <person name="Shen B."/>
        </authorList>
    </citation>
    <scope>NUCLEOTIDE SEQUENCE [LARGE SCALE GENOMIC DNA]</scope>
    <source>
        <strain evidence="1 2">NPDC001166</strain>
    </source>
</reference>
<accession>A0ABV1ULC7</accession>
<keyword evidence="2" id="KW-1185">Reference proteome</keyword>
<evidence type="ECO:0000313" key="2">
    <source>
        <dbReference type="Proteomes" id="UP001470023"/>
    </source>
</evidence>
<organism evidence="1 2">
    <name type="scientific">Streptomyces sp. 900105245</name>
    <dbReference type="NCBI Taxonomy" id="3154379"/>
    <lineage>
        <taxon>Bacteria</taxon>
        <taxon>Bacillati</taxon>
        <taxon>Actinomycetota</taxon>
        <taxon>Actinomycetes</taxon>
        <taxon>Kitasatosporales</taxon>
        <taxon>Streptomycetaceae</taxon>
        <taxon>Streptomyces</taxon>
    </lineage>
</organism>
<protein>
    <submittedName>
        <fullName evidence="1">Uncharacterized protein</fullName>
    </submittedName>
</protein>
<comment type="caution">
    <text evidence="1">The sequence shown here is derived from an EMBL/GenBank/DDBJ whole genome shotgun (WGS) entry which is preliminary data.</text>
</comment>
<name>A0ABV1ULC7_9ACTN</name>